<comment type="caution">
    <text evidence="7">The sequence shown here is derived from an EMBL/GenBank/DDBJ whole genome shotgun (WGS) entry which is preliminary data.</text>
</comment>
<gene>
    <name evidence="7" type="ORF">PV328_008094</name>
</gene>
<keyword evidence="4" id="KW-0418">Kinase</keyword>
<dbReference type="EMBL" id="JAQQBS010001423">
    <property type="protein sequence ID" value="KAK0160714.1"/>
    <property type="molecule type" value="Genomic_DNA"/>
</dbReference>
<proteinExistence type="predicted"/>
<dbReference type="FunFam" id="1.10.510.10:FF:000551">
    <property type="entry name" value="Non-specific serine/threonine protein kinase"/>
    <property type="match status" value="1"/>
</dbReference>
<dbReference type="AlphaFoldDB" id="A0AA39CAP8"/>
<dbReference type="Proteomes" id="UP001168990">
    <property type="component" value="Unassembled WGS sequence"/>
</dbReference>
<dbReference type="Gene3D" id="1.10.510.10">
    <property type="entry name" value="Transferase(Phosphotransferase) domain 1"/>
    <property type="match status" value="1"/>
</dbReference>
<keyword evidence="8" id="KW-1185">Reference proteome</keyword>
<dbReference type="PROSITE" id="PS50011">
    <property type="entry name" value="PROTEIN_KINASE_DOM"/>
    <property type="match status" value="1"/>
</dbReference>
<dbReference type="InterPro" id="IPR045270">
    <property type="entry name" value="STKc_AGC"/>
</dbReference>
<dbReference type="Gene3D" id="3.30.200.20">
    <property type="entry name" value="Phosphorylase Kinase, domain 1"/>
    <property type="match status" value="1"/>
</dbReference>
<keyword evidence="1" id="KW-0723">Serine/threonine-protein kinase</keyword>
<dbReference type="InterPro" id="IPR000719">
    <property type="entry name" value="Prot_kinase_dom"/>
</dbReference>
<dbReference type="PANTHER" id="PTHR24355">
    <property type="entry name" value="G PROTEIN-COUPLED RECEPTOR KINASE/RIBOSOMAL PROTEIN S6 KINASE"/>
    <property type="match status" value="1"/>
</dbReference>
<dbReference type="PROSITE" id="PS51257">
    <property type="entry name" value="PROKAR_LIPOPROTEIN"/>
    <property type="match status" value="1"/>
</dbReference>
<dbReference type="SMART" id="SM00220">
    <property type="entry name" value="S_TKc"/>
    <property type="match status" value="1"/>
</dbReference>
<dbReference type="GO" id="GO:0005524">
    <property type="term" value="F:ATP binding"/>
    <property type="evidence" value="ECO:0007669"/>
    <property type="project" value="UniProtKB-KW"/>
</dbReference>
<evidence type="ECO:0000313" key="7">
    <source>
        <dbReference type="EMBL" id="KAK0160714.1"/>
    </source>
</evidence>
<evidence type="ECO:0000256" key="5">
    <source>
        <dbReference type="ARBA" id="ARBA00022840"/>
    </source>
</evidence>
<evidence type="ECO:0000256" key="2">
    <source>
        <dbReference type="ARBA" id="ARBA00022679"/>
    </source>
</evidence>
<evidence type="ECO:0000259" key="6">
    <source>
        <dbReference type="PROSITE" id="PS50011"/>
    </source>
</evidence>
<dbReference type="PROSITE" id="PS00108">
    <property type="entry name" value="PROTEIN_KINASE_ST"/>
    <property type="match status" value="1"/>
</dbReference>
<keyword evidence="2" id="KW-0808">Transferase</keyword>
<sequence>MGNTNNKHLQYPRRNYVSQCSLGNIFSGSCTGNSETIYDEYRPWSRISRRTWSEGTLNDPFNSSKTAWPVPTFEAIFLPEFKVREDPVKNDYTFMELIAKGAYGRVYKVENKITKKIFALKMISKARIVEENAIAQAKQEVGIQKVVGHHPFIACTSHHWQGRKTLYILTEYVGGGELFYLVDEYKKLPEEVVRIYVAEIALAIDFLHNAGIVHRDLKATNVLLDNEGHAILIDFGLAKWLRPTHRTSTFCGTPEYMAPEILKREYYGHEVDWWSLGVLTCFLLTNEYPMTLSKDEFNVKTEGEFIIAPGTLPPNVEISKGAEDMLRRLLQPDPRVRLKSLLALQRISFFMGHDIRSYTRKKVSPFRLLGRKLGRTTQQSKTEFESFKDFDSFVSGSTNRQCTINEILICYL</sequence>
<accession>A0AA39CAP8</accession>
<dbReference type="SUPFAM" id="SSF56112">
    <property type="entry name" value="Protein kinase-like (PK-like)"/>
    <property type="match status" value="1"/>
</dbReference>
<name>A0AA39CAP8_9HYME</name>
<dbReference type="InterPro" id="IPR008271">
    <property type="entry name" value="Ser/Thr_kinase_AS"/>
</dbReference>
<organism evidence="7 8">
    <name type="scientific">Microctonus aethiopoides</name>
    <dbReference type="NCBI Taxonomy" id="144406"/>
    <lineage>
        <taxon>Eukaryota</taxon>
        <taxon>Metazoa</taxon>
        <taxon>Ecdysozoa</taxon>
        <taxon>Arthropoda</taxon>
        <taxon>Hexapoda</taxon>
        <taxon>Insecta</taxon>
        <taxon>Pterygota</taxon>
        <taxon>Neoptera</taxon>
        <taxon>Endopterygota</taxon>
        <taxon>Hymenoptera</taxon>
        <taxon>Apocrita</taxon>
        <taxon>Ichneumonoidea</taxon>
        <taxon>Braconidae</taxon>
        <taxon>Euphorinae</taxon>
        <taxon>Microctonus</taxon>
    </lineage>
</organism>
<keyword evidence="5" id="KW-0067">ATP-binding</keyword>
<reference evidence="7" key="1">
    <citation type="journal article" date="2023" name="bioRxiv">
        <title>Scaffold-level genome assemblies of two parasitoid biocontrol wasps reveal the parthenogenesis mechanism and an associated novel virus.</title>
        <authorList>
            <person name="Inwood S."/>
            <person name="Skelly J."/>
            <person name="Guhlin J."/>
            <person name="Harrop T."/>
            <person name="Goldson S."/>
            <person name="Dearden P."/>
        </authorList>
    </citation>
    <scope>NUCLEOTIDE SEQUENCE</scope>
    <source>
        <strain evidence="7">Irish</strain>
        <tissue evidence="7">Whole body</tissue>
    </source>
</reference>
<feature type="domain" description="Protein kinase" evidence="6">
    <location>
        <begin position="92"/>
        <end position="350"/>
    </location>
</feature>
<evidence type="ECO:0000256" key="4">
    <source>
        <dbReference type="ARBA" id="ARBA00022777"/>
    </source>
</evidence>
<evidence type="ECO:0000256" key="3">
    <source>
        <dbReference type="ARBA" id="ARBA00022741"/>
    </source>
</evidence>
<dbReference type="InterPro" id="IPR011009">
    <property type="entry name" value="Kinase-like_dom_sf"/>
</dbReference>
<reference evidence="7" key="2">
    <citation type="submission" date="2023-03" db="EMBL/GenBank/DDBJ databases">
        <authorList>
            <person name="Inwood S.N."/>
            <person name="Skelly J.G."/>
            <person name="Guhlin J."/>
            <person name="Harrop T.W.R."/>
            <person name="Goldson S.G."/>
            <person name="Dearden P.K."/>
        </authorList>
    </citation>
    <scope>NUCLEOTIDE SEQUENCE</scope>
    <source>
        <strain evidence="7">Irish</strain>
        <tissue evidence="7">Whole body</tissue>
    </source>
</reference>
<protein>
    <recommendedName>
        <fullName evidence="6">Protein kinase domain-containing protein</fullName>
    </recommendedName>
</protein>
<dbReference type="PANTHER" id="PTHR24355:SF1">
    <property type="entry name" value="RIBOSOMAL PROTEIN S6 KINASE-RELATED PROTEIN"/>
    <property type="match status" value="1"/>
</dbReference>
<keyword evidence="3" id="KW-0547">Nucleotide-binding</keyword>
<dbReference type="GO" id="GO:0004674">
    <property type="term" value="F:protein serine/threonine kinase activity"/>
    <property type="evidence" value="ECO:0007669"/>
    <property type="project" value="UniProtKB-KW"/>
</dbReference>
<evidence type="ECO:0000256" key="1">
    <source>
        <dbReference type="ARBA" id="ARBA00022527"/>
    </source>
</evidence>
<evidence type="ECO:0000313" key="8">
    <source>
        <dbReference type="Proteomes" id="UP001168990"/>
    </source>
</evidence>
<dbReference type="CDD" id="cd05123">
    <property type="entry name" value="STKc_AGC"/>
    <property type="match status" value="1"/>
</dbReference>
<dbReference type="Pfam" id="PF00069">
    <property type="entry name" value="Pkinase"/>
    <property type="match status" value="1"/>
</dbReference>